<evidence type="ECO:0000313" key="1">
    <source>
        <dbReference type="EMBL" id="MLU99785.1"/>
    </source>
</evidence>
<sequence>MAVQETCLVFNAVVTAPGAHLLVFQVRKRGHLQLAIKVKHITFLARVRVVDAGIRKAYQVMSISLLWLAASLSVLTS</sequence>
<accession>A0A3R0XVX8</accession>
<comment type="caution">
    <text evidence="1">The sequence shown here is derived from an EMBL/GenBank/DDBJ whole genome shotgun (WGS) entry which is preliminary data.</text>
</comment>
<reference evidence="1" key="1">
    <citation type="submission" date="2018-07" db="EMBL/GenBank/DDBJ databases">
        <authorList>
            <person name="Ashton P.M."/>
            <person name="Dallman T."/>
            <person name="Nair S."/>
            <person name="De Pinna E."/>
            <person name="Peters T."/>
            <person name="Grant K."/>
        </authorList>
    </citation>
    <scope>NUCLEOTIDE SEQUENCE [LARGE SCALE GENOMIC DNA]</scope>
    <source>
        <strain evidence="1">157339</strain>
    </source>
</reference>
<name>A0A3R0XVX8_SALET</name>
<organism evidence="1">
    <name type="scientific">Salmonella enterica I</name>
    <dbReference type="NCBI Taxonomy" id="59201"/>
    <lineage>
        <taxon>Bacteria</taxon>
        <taxon>Pseudomonadati</taxon>
        <taxon>Pseudomonadota</taxon>
        <taxon>Gammaproteobacteria</taxon>
        <taxon>Enterobacterales</taxon>
        <taxon>Enterobacteriaceae</taxon>
        <taxon>Salmonella</taxon>
    </lineage>
</organism>
<proteinExistence type="predicted"/>
<dbReference type="EMBL" id="RVHM01000055">
    <property type="protein sequence ID" value="MLU99785.1"/>
    <property type="molecule type" value="Genomic_DNA"/>
</dbReference>
<gene>
    <name evidence="1" type="ORF">DRU74_24255</name>
</gene>
<dbReference type="Proteomes" id="UP000885374">
    <property type="component" value="Unassembled WGS sequence"/>
</dbReference>
<protein>
    <submittedName>
        <fullName evidence="1">Uncharacterized protein</fullName>
    </submittedName>
</protein>
<dbReference type="AlphaFoldDB" id="A0A3R0XVX8"/>